<feature type="region of interest" description="Disordered" evidence="1">
    <location>
        <begin position="196"/>
        <end position="278"/>
    </location>
</feature>
<feature type="compositionally biased region" description="Basic residues" evidence="1">
    <location>
        <begin position="235"/>
        <end position="244"/>
    </location>
</feature>
<feature type="compositionally biased region" description="Polar residues" evidence="1">
    <location>
        <begin position="197"/>
        <end position="212"/>
    </location>
</feature>
<reference evidence="3" key="1">
    <citation type="submission" date="2022-11" db="UniProtKB">
        <authorList>
            <consortium name="WormBaseParasite"/>
        </authorList>
    </citation>
    <scope>IDENTIFICATION</scope>
</reference>
<protein>
    <submittedName>
        <fullName evidence="3">Uncharacterized protein</fullName>
    </submittedName>
</protein>
<feature type="region of interest" description="Disordered" evidence="1">
    <location>
        <begin position="1"/>
        <end position="26"/>
    </location>
</feature>
<accession>A0A915LQA0</accession>
<feature type="compositionally biased region" description="Low complexity" evidence="1">
    <location>
        <begin position="245"/>
        <end position="256"/>
    </location>
</feature>
<feature type="compositionally biased region" description="Low complexity" evidence="1">
    <location>
        <begin position="215"/>
        <end position="234"/>
    </location>
</feature>
<sequence length="336" mass="37817">MRLIQQAGPPANSVTRLTPEKEEENIQKTAEENKALDSIKELTGNIYFAVDNEHDIDYGQNGFLSADRFQSGDSLPLLNDKIQENLDLPKLEICGYGDCNGARNDSEIKSYNSDVWNLVEEGRALETKGINKIEYLTQPNLSPQNRQNQIDRERTLKKRRKQNSKDKSLIIKPQDEPGYVGHKDVDVIMKAMGFEEPQQSQQRSQKATSPGNGVNIGTSIASNNSSINGNSSTKKQLKKQKQKPRQQQNKNKQANNGINTPINVDKHASNTSNSLDGNVVGMDVEEEMDVEIELDTVDQVIKQKEGKDNIKAKWTSSKVEEKKRLWKQKIETTPLI</sequence>
<feature type="region of interest" description="Disordered" evidence="1">
    <location>
        <begin position="137"/>
        <end position="181"/>
    </location>
</feature>
<keyword evidence="2" id="KW-1185">Reference proteome</keyword>
<name>A0A915LQA0_MELJA</name>
<evidence type="ECO:0000313" key="2">
    <source>
        <dbReference type="Proteomes" id="UP000887561"/>
    </source>
</evidence>
<evidence type="ECO:0000256" key="1">
    <source>
        <dbReference type="SAM" id="MobiDB-lite"/>
    </source>
</evidence>
<evidence type="ECO:0000313" key="3">
    <source>
        <dbReference type="WBParaSite" id="scaffold16426_cov206.g18249"/>
    </source>
</evidence>
<feature type="compositionally biased region" description="Polar residues" evidence="1">
    <location>
        <begin position="137"/>
        <end position="148"/>
    </location>
</feature>
<dbReference type="Proteomes" id="UP000887561">
    <property type="component" value="Unplaced"/>
</dbReference>
<feature type="compositionally biased region" description="Basic and acidic residues" evidence="1">
    <location>
        <begin position="163"/>
        <end position="181"/>
    </location>
</feature>
<dbReference type="AlphaFoldDB" id="A0A915LQA0"/>
<dbReference type="WBParaSite" id="scaffold16426_cov206.g18249">
    <property type="protein sequence ID" value="scaffold16426_cov206.g18249"/>
    <property type="gene ID" value="scaffold16426_cov206.g18249"/>
</dbReference>
<organism evidence="2 3">
    <name type="scientific">Meloidogyne javanica</name>
    <name type="common">Root-knot nematode worm</name>
    <dbReference type="NCBI Taxonomy" id="6303"/>
    <lineage>
        <taxon>Eukaryota</taxon>
        <taxon>Metazoa</taxon>
        <taxon>Ecdysozoa</taxon>
        <taxon>Nematoda</taxon>
        <taxon>Chromadorea</taxon>
        <taxon>Rhabditida</taxon>
        <taxon>Tylenchina</taxon>
        <taxon>Tylenchomorpha</taxon>
        <taxon>Tylenchoidea</taxon>
        <taxon>Meloidogynidae</taxon>
        <taxon>Meloidogyninae</taxon>
        <taxon>Meloidogyne</taxon>
        <taxon>Meloidogyne incognita group</taxon>
    </lineage>
</organism>
<proteinExistence type="predicted"/>